<sequence>MDTAHTDLLQDFSLVTKSFEHLGQRLSEVAEQVRTTGVLPSESLIEEIAASRRNFTDLRARAIELVGLMSETPNAAAEEIGSMKELEALLQMAAEAQRKRAQQEKARMRALTVLDRLLSLVHRDQPDFAPLSESQAKSRALREAIHDHAGPELHPDVTALAQGRHPLAELLTLIEGYSDLDDDLWLLLKHAVAENFGKSLAMSAARGKLCPSPTRMNPEHQPDEFRNGTIASAVPATFTDGESGPH</sequence>
<protein>
    <submittedName>
        <fullName evidence="1">Uncharacterized protein</fullName>
    </submittedName>
</protein>
<keyword evidence="2" id="KW-1185">Reference proteome</keyword>
<dbReference type="RefSeq" id="WP_121989093.1">
    <property type="nucleotide sequence ID" value="NZ_OUNR01000012.1"/>
</dbReference>
<dbReference type="Proteomes" id="UP000248168">
    <property type="component" value="Unassembled WGS sequence"/>
</dbReference>
<dbReference type="EMBL" id="OUNR01000012">
    <property type="protein sequence ID" value="SPP64753.1"/>
    <property type="molecule type" value="Genomic_DNA"/>
</dbReference>
<name>A0A330L4S4_9BACT</name>
<dbReference type="AlphaFoldDB" id="A0A330L4S4"/>
<evidence type="ECO:0000313" key="1">
    <source>
        <dbReference type="EMBL" id="SPP64753.1"/>
    </source>
</evidence>
<evidence type="ECO:0000313" key="2">
    <source>
        <dbReference type="Proteomes" id="UP000248168"/>
    </source>
</evidence>
<organism evidence="1 2">
    <name type="scientific">Nitrospira lenta</name>
    <dbReference type="NCBI Taxonomy" id="1436998"/>
    <lineage>
        <taxon>Bacteria</taxon>
        <taxon>Pseudomonadati</taxon>
        <taxon>Nitrospirota</taxon>
        <taxon>Nitrospiria</taxon>
        <taxon>Nitrospirales</taxon>
        <taxon>Nitrospiraceae</taxon>
        <taxon>Nitrospira</taxon>
    </lineage>
</organism>
<dbReference type="OrthoDB" id="442171at2"/>
<dbReference type="InParanoid" id="A0A330L4S4"/>
<reference evidence="2" key="1">
    <citation type="submission" date="2018-04" db="EMBL/GenBank/DDBJ databases">
        <authorList>
            <person name="Lucker S."/>
            <person name="Sakoula D."/>
        </authorList>
    </citation>
    <scope>NUCLEOTIDE SEQUENCE [LARGE SCALE GENOMIC DNA]</scope>
</reference>
<proteinExistence type="predicted"/>
<accession>A0A330L4S4</accession>
<gene>
    <name evidence="1" type="ORF">NITLEN_20393</name>
</gene>